<name>A0A532V502_UNCL8</name>
<protein>
    <submittedName>
        <fullName evidence="1">Nucleotide pyrophosphatase</fullName>
    </submittedName>
</protein>
<evidence type="ECO:0000313" key="2">
    <source>
        <dbReference type="Proteomes" id="UP000319619"/>
    </source>
</evidence>
<sequence>MKFFFNKGNARTTRRVVVIGIDGTPQTFLKKHIAAGDLPHLKRITDGGQLHQMNSVQPCISSVAWSTFMTGVNPGKHRIFGFVDRKPNPFGIFLPNAIHMGAKTLWDIFSEAGKRVAVINVPVTSPPKEVNGILIGGFLSVDVLKCAYPREFGAELKQWDYRIDADANLGRNDKEAFFEDLFVTLDRRLEAARRIFEREPWDFFQLHVMETDRINHFLWEHYEKEDPKYHARFLEFYGKVDELLGEFYDRTKDDTEFIVLSDHGFCTVKKEVYLNQWLEDRGYLKLTGDQPRSVADMDSSSRAYSLIPGRVFLNLEGREQNGAVPKGAEAEALTNELAEALLTMTDPDDGSRIIEQVVRRDDLYTGLYSQEAADLIAIPYDGYDLKANVRQPSITFKGDLVGMHTFWDAALYVKDRQIQIDDFGIIDLAPSIMKMMDMEPLPEMDGRSLI</sequence>
<dbReference type="InterPro" id="IPR017850">
    <property type="entry name" value="Alkaline_phosphatase_core_sf"/>
</dbReference>
<dbReference type="Pfam" id="PF01663">
    <property type="entry name" value="Phosphodiest"/>
    <property type="match status" value="1"/>
</dbReference>
<reference evidence="1 2" key="1">
    <citation type="submission" date="2017-06" db="EMBL/GenBank/DDBJ databases">
        <title>Novel microbial phyla capable of carbon fixation and sulfur reduction in deep-sea sediments.</title>
        <authorList>
            <person name="Huang J."/>
            <person name="Baker B."/>
            <person name="Wang Y."/>
        </authorList>
    </citation>
    <scope>NUCLEOTIDE SEQUENCE [LARGE SCALE GENOMIC DNA]</scope>
    <source>
        <strain evidence="1">B3_LCP</strain>
    </source>
</reference>
<dbReference type="InterPro" id="IPR002591">
    <property type="entry name" value="Phosphodiest/P_Trfase"/>
</dbReference>
<dbReference type="SUPFAM" id="SSF53649">
    <property type="entry name" value="Alkaline phosphatase-like"/>
    <property type="match status" value="1"/>
</dbReference>
<dbReference type="Gene3D" id="3.40.720.10">
    <property type="entry name" value="Alkaline Phosphatase, subunit A"/>
    <property type="match status" value="1"/>
</dbReference>
<evidence type="ECO:0000313" key="1">
    <source>
        <dbReference type="EMBL" id="TKJ42286.1"/>
    </source>
</evidence>
<proteinExistence type="predicted"/>
<dbReference type="PANTHER" id="PTHR10151">
    <property type="entry name" value="ECTONUCLEOTIDE PYROPHOSPHATASE/PHOSPHODIESTERASE"/>
    <property type="match status" value="1"/>
</dbReference>
<comment type="caution">
    <text evidence="1">The sequence shown here is derived from an EMBL/GenBank/DDBJ whole genome shotgun (WGS) entry which is preliminary data.</text>
</comment>
<dbReference type="EMBL" id="NJBN01000001">
    <property type="protein sequence ID" value="TKJ42286.1"/>
    <property type="molecule type" value="Genomic_DNA"/>
</dbReference>
<dbReference type="Proteomes" id="UP000319619">
    <property type="component" value="Unassembled WGS sequence"/>
</dbReference>
<dbReference type="GO" id="GO:0016787">
    <property type="term" value="F:hydrolase activity"/>
    <property type="evidence" value="ECO:0007669"/>
    <property type="project" value="UniProtKB-ARBA"/>
</dbReference>
<dbReference type="AlphaFoldDB" id="A0A532V502"/>
<organism evidence="1 2">
    <name type="scientific">candidate division LCP-89 bacterium B3_LCP</name>
    <dbReference type="NCBI Taxonomy" id="2012998"/>
    <lineage>
        <taxon>Bacteria</taxon>
        <taxon>Pseudomonadati</taxon>
        <taxon>Bacteria division LCP-89</taxon>
    </lineage>
</organism>
<dbReference type="PANTHER" id="PTHR10151:SF120">
    <property type="entry name" value="BIS(5'-ADENOSYL)-TRIPHOSPHATASE"/>
    <property type="match status" value="1"/>
</dbReference>
<accession>A0A532V502</accession>
<gene>
    <name evidence="1" type="ORF">CEE37_01000</name>
</gene>